<dbReference type="EMBL" id="CH476607">
    <property type="protein sequence ID" value="EAU30263.1"/>
    <property type="molecule type" value="Genomic_DNA"/>
</dbReference>
<dbReference type="HOGENOM" id="CLU_1712890_0_0_1"/>
<dbReference type="GeneID" id="4353822"/>
<dbReference type="Proteomes" id="UP000007963">
    <property type="component" value="Unassembled WGS sequence"/>
</dbReference>
<name>Q0CB08_ASPTN</name>
<organism evidence="1 2">
    <name type="scientific">Aspergillus terreus (strain NIH 2624 / FGSC A1156)</name>
    <dbReference type="NCBI Taxonomy" id="341663"/>
    <lineage>
        <taxon>Eukaryota</taxon>
        <taxon>Fungi</taxon>
        <taxon>Dikarya</taxon>
        <taxon>Ascomycota</taxon>
        <taxon>Pezizomycotina</taxon>
        <taxon>Eurotiomycetes</taxon>
        <taxon>Eurotiomycetidae</taxon>
        <taxon>Eurotiales</taxon>
        <taxon>Aspergillaceae</taxon>
        <taxon>Aspergillus</taxon>
        <taxon>Aspergillus subgen. Circumdati</taxon>
    </lineage>
</organism>
<dbReference type="AlphaFoldDB" id="Q0CB08"/>
<sequence length="153" mass="16426">MPVSGPVRLKMHHFSLTHLPGWVQIITLAIWPHRICSGLTWTRLVRDNNGVRHQEPSTWSITQKDDQTVAMMAGELTQQINVAGDPCPELTCPANPGGSAPVSQQSYISGCCRSRRIAGSSGDDSHLELPDMATNSLASQFPAAGPEIVGIAS</sequence>
<proteinExistence type="predicted"/>
<dbReference type="RefSeq" id="XP_001217748.1">
    <property type="nucleotide sequence ID" value="XM_001217747.1"/>
</dbReference>
<evidence type="ECO:0000313" key="1">
    <source>
        <dbReference type="EMBL" id="EAU30263.1"/>
    </source>
</evidence>
<evidence type="ECO:0000313" key="2">
    <source>
        <dbReference type="Proteomes" id="UP000007963"/>
    </source>
</evidence>
<reference evidence="2" key="1">
    <citation type="submission" date="2005-09" db="EMBL/GenBank/DDBJ databases">
        <title>Annotation of the Aspergillus terreus NIH2624 genome.</title>
        <authorList>
            <person name="Birren B.W."/>
            <person name="Lander E.S."/>
            <person name="Galagan J.E."/>
            <person name="Nusbaum C."/>
            <person name="Devon K."/>
            <person name="Henn M."/>
            <person name="Ma L.-J."/>
            <person name="Jaffe D.B."/>
            <person name="Butler J."/>
            <person name="Alvarez P."/>
            <person name="Gnerre S."/>
            <person name="Grabherr M."/>
            <person name="Kleber M."/>
            <person name="Mauceli E.W."/>
            <person name="Brockman W."/>
            <person name="Rounsley S."/>
            <person name="Young S.K."/>
            <person name="LaButti K."/>
            <person name="Pushparaj V."/>
            <person name="DeCaprio D."/>
            <person name="Crawford M."/>
            <person name="Koehrsen M."/>
            <person name="Engels R."/>
            <person name="Montgomery P."/>
            <person name="Pearson M."/>
            <person name="Howarth C."/>
            <person name="Larson L."/>
            <person name="Luoma S."/>
            <person name="White J."/>
            <person name="Alvarado L."/>
            <person name="Kodira C.D."/>
            <person name="Zeng Q."/>
            <person name="Oleary S."/>
            <person name="Yandava C."/>
            <person name="Denning D.W."/>
            <person name="Nierman W.C."/>
            <person name="Milne T."/>
            <person name="Madden K."/>
        </authorList>
    </citation>
    <scope>NUCLEOTIDE SEQUENCE [LARGE SCALE GENOMIC DNA]</scope>
    <source>
        <strain evidence="2">NIH 2624 / FGSC A1156</strain>
    </source>
</reference>
<protein>
    <submittedName>
        <fullName evidence="1">Uncharacterized protein</fullName>
    </submittedName>
</protein>
<dbReference type="VEuPathDB" id="FungiDB:ATEG_09126"/>
<gene>
    <name evidence="1" type="ORF">ATEG_09126</name>
</gene>
<accession>Q0CB08</accession>